<gene>
    <name evidence="1" type="ORF">WN944_024473</name>
</gene>
<dbReference type="Proteomes" id="UP001428341">
    <property type="component" value="Unassembled WGS sequence"/>
</dbReference>
<comment type="caution">
    <text evidence="1">The sequence shown here is derived from an EMBL/GenBank/DDBJ whole genome shotgun (WGS) entry which is preliminary data.</text>
</comment>
<evidence type="ECO:0000313" key="1">
    <source>
        <dbReference type="EMBL" id="KAK9181336.1"/>
    </source>
</evidence>
<evidence type="ECO:0000313" key="2">
    <source>
        <dbReference type="Proteomes" id="UP001428341"/>
    </source>
</evidence>
<protein>
    <submittedName>
        <fullName evidence="1">Uncharacterized protein</fullName>
    </submittedName>
</protein>
<reference evidence="1 2" key="1">
    <citation type="submission" date="2024-05" db="EMBL/GenBank/DDBJ databases">
        <title>Haplotype-resolved chromosome-level genome assembly of Huyou (Citrus changshanensis).</title>
        <authorList>
            <person name="Miao C."/>
            <person name="Chen W."/>
            <person name="Wu Y."/>
            <person name="Wang L."/>
            <person name="Zhao S."/>
            <person name="Grierson D."/>
            <person name="Xu C."/>
            <person name="Chen K."/>
        </authorList>
    </citation>
    <scope>NUCLEOTIDE SEQUENCE [LARGE SCALE GENOMIC DNA]</scope>
    <source>
        <strain evidence="1">01-14</strain>
        <tissue evidence="1">Leaf</tissue>
    </source>
</reference>
<dbReference type="AlphaFoldDB" id="A0AAP0LNP6"/>
<dbReference type="EMBL" id="JBCGBO010000024">
    <property type="protein sequence ID" value="KAK9181336.1"/>
    <property type="molecule type" value="Genomic_DNA"/>
</dbReference>
<organism evidence="1 2">
    <name type="scientific">Citrus x changshan-huyou</name>
    <dbReference type="NCBI Taxonomy" id="2935761"/>
    <lineage>
        <taxon>Eukaryota</taxon>
        <taxon>Viridiplantae</taxon>
        <taxon>Streptophyta</taxon>
        <taxon>Embryophyta</taxon>
        <taxon>Tracheophyta</taxon>
        <taxon>Spermatophyta</taxon>
        <taxon>Magnoliopsida</taxon>
        <taxon>eudicotyledons</taxon>
        <taxon>Gunneridae</taxon>
        <taxon>Pentapetalae</taxon>
        <taxon>rosids</taxon>
        <taxon>malvids</taxon>
        <taxon>Sapindales</taxon>
        <taxon>Rutaceae</taxon>
        <taxon>Aurantioideae</taxon>
        <taxon>Citrus</taxon>
    </lineage>
</organism>
<keyword evidence="2" id="KW-1185">Reference proteome</keyword>
<proteinExistence type="predicted"/>
<name>A0AAP0LNP6_9ROSI</name>
<sequence length="97" mass="10434">MKNISISGELKKVTGDLFDDKFDEVTLFFIGAGGQHNLSGILNLLAFGVAQPSPLLLLNELIILGPQDETSIDDDCCSTEQFSLLVELTSIMNASCV</sequence>
<accession>A0AAP0LNP6</accession>